<dbReference type="PANTHER" id="PTHR30050:SF2">
    <property type="entry name" value="CHROMOSOMAL REPLICATION INITIATOR PROTEIN DNAA"/>
    <property type="match status" value="1"/>
</dbReference>
<dbReference type="EMBL" id="CP076723">
    <property type="protein sequence ID" value="QWV93345.1"/>
    <property type="molecule type" value="Genomic_DNA"/>
</dbReference>
<proteinExistence type="inferred from homology"/>
<comment type="subunit">
    <text evidence="1">Oligomerizes as a right-handed, spiral filament on DNA at oriC.</text>
</comment>
<dbReference type="Pfam" id="PF11638">
    <property type="entry name" value="DnaA_N"/>
    <property type="match status" value="1"/>
</dbReference>
<dbReference type="NCBIfam" id="TIGR00362">
    <property type="entry name" value="DnaA"/>
    <property type="match status" value="1"/>
</dbReference>
<feature type="region of interest" description="Domain IV, binds dsDNA" evidence="1">
    <location>
        <begin position="340"/>
        <end position="459"/>
    </location>
</feature>
<feature type="binding site" evidence="1">
    <location>
        <position position="169"/>
    </location>
    <ligand>
        <name>ATP</name>
        <dbReference type="ChEBI" id="CHEBI:30616"/>
    </ligand>
</feature>
<dbReference type="InterPro" id="IPR013159">
    <property type="entry name" value="DnaA_C"/>
</dbReference>
<evidence type="ECO:0000259" key="4">
    <source>
        <dbReference type="SMART" id="SM00382"/>
    </source>
</evidence>
<keyword evidence="1" id="KW-0235">DNA replication</keyword>
<comment type="similarity">
    <text evidence="1">Belongs to the DnaA family.</text>
</comment>
<comment type="domain">
    <text evidence="1">Domain I is involved in oligomerization and binding regulators, domain II is flexibile and of varying length in different bacteria, domain III forms the AAA+ region, while domain IV binds dsDNA.</text>
</comment>
<keyword evidence="1" id="KW-0547">Nucleotide-binding</keyword>
<protein>
    <recommendedName>
        <fullName evidence="1 2">Chromosomal replication initiator protein DnaA</fullName>
    </recommendedName>
</protein>
<keyword evidence="7" id="KW-1185">Reference proteome</keyword>
<dbReference type="SMART" id="SM00382">
    <property type="entry name" value="AAA"/>
    <property type="match status" value="1"/>
</dbReference>
<dbReference type="CDD" id="cd00009">
    <property type="entry name" value="AAA"/>
    <property type="match status" value="1"/>
</dbReference>
<keyword evidence="1" id="KW-0067">ATP-binding</keyword>
<evidence type="ECO:0000259" key="5">
    <source>
        <dbReference type="SMART" id="SM00760"/>
    </source>
</evidence>
<feature type="domain" description="AAA+ ATPase" evidence="4">
    <location>
        <begin position="156"/>
        <end position="284"/>
    </location>
</feature>
<dbReference type="InterPro" id="IPR018312">
    <property type="entry name" value="Chromosome_initiator_DnaA_CS"/>
</dbReference>
<feature type="binding site" evidence="1">
    <location>
        <position position="167"/>
    </location>
    <ligand>
        <name>ATP</name>
        <dbReference type="ChEBI" id="CHEBI:30616"/>
    </ligand>
</feature>
<evidence type="ECO:0000256" key="3">
    <source>
        <dbReference type="SAM" id="MobiDB-lite"/>
    </source>
</evidence>
<dbReference type="SMART" id="SM00760">
    <property type="entry name" value="Bac_DnaA_C"/>
    <property type="match status" value="1"/>
</dbReference>
<dbReference type="Proteomes" id="UP000683557">
    <property type="component" value="Chromosome"/>
</dbReference>
<feature type="binding site" evidence="1">
    <location>
        <position position="170"/>
    </location>
    <ligand>
        <name>ATP</name>
        <dbReference type="ChEBI" id="CHEBI:30616"/>
    </ligand>
</feature>
<dbReference type="InterPro" id="IPR003593">
    <property type="entry name" value="AAA+_ATPase"/>
</dbReference>
<evidence type="ECO:0000313" key="7">
    <source>
        <dbReference type="Proteomes" id="UP000683557"/>
    </source>
</evidence>
<gene>
    <name evidence="1 6" type="primary">dnaA</name>
    <name evidence="6" type="ORF">KP004_19605</name>
</gene>
<evidence type="ECO:0000256" key="2">
    <source>
        <dbReference type="NCBIfam" id="TIGR00362"/>
    </source>
</evidence>
<dbReference type="HAMAP" id="MF_00377">
    <property type="entry name" value="DnaA_bact"/>
    <property type="match status" value="1"/>
</dbReference>
<dbReference type="InterPro" id="IPR024633">
    <property type="entry name" value="DnaA_N_dom"/>
</dbReference>
<feature type="region of interest" description="Disordered" evidence="3">
    <location>
        <begin position="82"/>
        <end position="123"/>
    </location>
</feature>
<comment type="function">
    <text evidence="1">Plays an essential role in the initiation and regulation of chromosomal replication. ATP-DnaA binds to the origin of replication (oriC) to initiate formation of the DNA replication initiation complex once per cell cycle. Binds the DnaA box (a 9 base pair repeat at the origin) and separates the double-stranded (ds)DNA. Forms a right-handed helical filament on oriC DNA; dsDNA binds to the exterior of the filament while single-stranded (ss)DNA is stabiized in the filament's interior. The ATP-DnaA-oriC complex binds and stabilizes one strand of the AT-rich DNA unwinding element (DUE), permitting loading of DNA polymerase. After initiation quickly degrades to an ADP-DnaA complex that is not apt for DNA replication. Binds acidic phospholipids.</text>
</comment>
<evidence type="ECO:0000313" key="6">
    <source>
        <dbReference type="EMBL" id="QWV93345.1"/>
    </source>
</evidence>
<sequence length="459" mass="52293">MENIWLEAQANLKQVLTEQTYTTWIEPLKFLGATADTVVLEVPSSFFQKWVTDKYLSMIKEVLSAITSKTYHIEFHVAEAKPELPEPKAEKEPKAKAKDKDKEKEGEKDKEKEKDKKPELVPNLNPKYTFESFVSGPSNQFAYAASQAVANKPASNYNPLFIYGGVGLGKTHLVNAIGNQILAKNPKAKICYYSSEKFMNEMINSLRYKKMDEFRNKFRKMDLLLIDDIQFMAGKEATQEEFFHTFNALYESHKQIVVTSDKFPKDIPGLEERLRSRFEWGLIADIQPPGVETKVAILKKKSDMHAVNLPDDVALFLAEGATSNIRELEGMLIRLEAFASLTGKEITLSMAREVMKDIIVEKTRDISVEMIQKMVADHFRIKLSELKSDKRIKTLVVPRQIAIYICRELTKASYPEIGEKFGGKDHSTIIHSVKKIEKQLAADADLKATVEDIKKRLFT</sequence>
<dbReference type="Pfam" id="PF00308">
    <property type="entry name" value="Bac_DnaA"/>
    <property type="match status" value="1"/>
</dbReference>
<name>A0ABX8JCU0_9BACT</name>
<dbReference type="RefSeq" id="WP_216800066.1">
    <property type="nucleotide sequence ID" value="NZ_CP076723.1"/>
</dbReference>
<evidence type="ECO:0000256" key="1">
    <source>
        <dbReference type="HAMAP-Rule" id="MF_00377"/>
    </source>
</evidence>
<feature type="region of interest" description="Domain III, AAA+ region" evidence="1">
    <location>
        <begin position="123"/>
        <end position="339"/>
    </location>
</feature>
<dbReference type="Pfam" id="PF08299">
    <property type="entry name" value="Bac_DnaA_C"/>
    <property type="match status" value="1"/>
</dbReference>
<feature type="domain" description="Chromosomal replication initiator DnaA C-terminal" evidence="5">
    <location>
        <begin position="367"/>
        <end position="436"/>
    </location>
</feature>
<feature type="region of interest" description="Domain I, interacts with DnaA modulators" evidence="1">
    <location>
        <begin position="1"/>
        <end position="90"/>
    </location>
</feature>
<keyword evidence="1" id="KW-0963">Cytoplasm</keyword>
<dbReference type="PANTHER" id="PTHR30050">
    <property type="entry name" value="CHROMOSOMAL REPLICATION INITIATOR PROTEIN DNAA"/>
    <property type="match status" value="1"/>
</dbReference>
<organism evidence="6 7">
    <name type="scientific">Geomonas oryzisoli</name>
    <dbReference type="NCBI Taxonomy" id="2847992"/>
    <lineage>
        <taxon>Bacteria</taxon>
        <taxon>Pseudomonadati</taxon>
        <taxon>Thermodesulfobacteriota</taxon>
        <taxon>Desulfuromonadia</taxon>
        <taxon>Geobacterales</taxon>
        <taxon>Geobacteraceae</taxon>
        <taxon>Geomonas</taxon>
    </lineage>
</organism>
<dbReference type="PROSITE" id="PS01008">
    <property type="entry name" value="DNAA"/>
    <property type="match status" value="1"/>
</dbReference>
<keyword evidence="1" id="KW-0238">DNA-binding</keyword>
<comment type="subcellular location">
    <subcellularLocation>
        <location evidence="1">Cytoplasm</location>
    </subcellularLocation>
</comment>
<feature type="binding site" evidence="1">
    <location>
        <position position="171"/>
    </location>
    <ligand>
        <name>ATP</name>
        <dbReference type="ChEBI" id="CHEBI:30616"/>
    </ligand>
</feature>
<accession>A0ABX8JCU0</accession>
<feature type="compositionally biased region" description="Basic and acidic residues" evidence="3">
    <location>
        <begin position="82"/>
        <end position="119"/>
    </location>
</feature>
<keyword evidence="1" id="KW-0446">Lipid-binding</keyword>
<comment type="caution">
    <text evidence="1">Lacks conserved residue(s) required for the propagation of feature annotation.</text>
</comment>
<dbReference type="InterPro" id="IPR013317">
    <property type="entry name" value="DnaA_dom"/>
</dbReference>
<reference evidence="6 7" key="1">
    <citation type="submission" date="2021-06" db="EMBL/GenBank/DDBJ databases">
        <title>Gemonas diversity in paddy soil.</title>
        <authorList>
            <person name="Liu G."/>
        </authorList>
    </citation>
    <scope>NUCLEOTIDE SEQUENCE [LARGE SCALE GENOMIC DNA]</scope>
    <source>
        <strain evidence="6 7">RG10</strain>
    </source>
</reference>
<dbReference type="CDD" id="cd06571">
    <property type="entry name" value="Bac_DnaA_C"/>
    <property type="match status" value="1"/>
</dbReference>
<dbReference type="InterPro" id="IPR001957">
    <property type="entry name" value="Chromosome_initiator_DnaA"/>
</dbReference>